<sequence length="225" mass="26088">MEEKPQKKKISVPSAQSHLPFAEIKFDTAIMKDGTLRAVLMVSSINFALKNEDEQNAIISSYVSFLNGIDFPLQIVIQSRQLYIKPYLEKLLKKEREQTNELLRVQIADYRSFVSELVSLGNIMSKQFFVVVPFDPLSNKKRGFWSRIKEVINPAITIKLKDERFQQRKRDLDMRVRQIQSGLASMNLEVVRLDTQSLIELFYSTYNPDIAFSEHLPSVSELRVE</sequence>
<dbReference type="STRING" id="1798705.A2563_04065"/>
<reference evidence="2 3" key="1">
    <citation type="journal article" date="2016" name="Nat. Commun.">
        <title>Thousands of microbial genomes shed light on interconnected biogeochemical processes in an aquifer system.</title>
        <authorList>
            <person name="Anantharaman K."/>
            <person name="Brown C.T."/>
            <person name="Hug L.A."/>
            <person name="Sharon I."/>
            <person name="Castelle C.J."/>
            <person name="Probst A.J."/>
            <person name="Thomas B.C."/>
            <person name="Singh A."/>
            <person name="Wilkins M.J."/>
            <person name="Karaoz U."/>
            <person name="Brodie E.L."/>
            <person name="Williams K.H."/>
            <person name="Hubbard S.S."/>
            <person name="Banfield J.F."/>
        </authorList>
    </citation>
    <scope>NUCLEOTIDE SEQUENCE [LARGE SCALE GENOMIC DNA]</scope>
</reference>
<organism evidence="2 3">
    <name type="scientific">Candidatus Magasanikbacteria bacterium RIFOXYD1_FULL_40_23</name>
    <dbReference type="NCBI Taxonomy" id="1798705"/>
    <lineage>
        <taxon>Bacteria</taxon>
        <taxon>Candidatus Magasanikiibacteriota</taxon>
    </lineage>
</organism>
<dbReference type="AlphaFoldDB" id="A0A1F6P9F8"/>
<dbReference type="Pfam" id="PF26593">
    <property type="entry name" value="TraC-like"/>
    <property type="match status" value="1"/>
</dbReference>
<comment type="caution">
    <text evidence="2">The sequence shown here is derived from an EMBL/GenBank/DDBJ whole genome shotgun (WGS) entry which is preliminary data.</text>
</comment>
<gene>
    <name evidence="2" type="ORF">A2563_04065</name>
</gene>
<proteinExistence type="predicted"/>
<evidence type="ECO:0000313" key="2">
    <source>
        <dbReference type="EMBL" id="OGH92817.1"/>
    </source>
</evidence>
<evidence type="ECO:0000259" key="1">
    <source>
        <dbReference type="Pfam" id="PF26593"/>
    </source>
</evidence>
<dbReference type="Proteomes" id="UP000176634">
    <property type="component" value="Unassembled WGS sequence"/>
</dbReference>
<name>A0A1F6P9F8_9BACT</name>
<accession>A0A1F6P9F8</accession>
<feature type="domain" description="TraC-like" evidence="1">
    <location>
        <begin position="28"/>
        <end position="206"/>
    </location>
</feature>
<dbReference type="InterPro" id="IPR058596">
    <property type="entry name" value="TraC-like_dom"/>
</dbReference>
<protein>
    <recommendedName>
        <fullName evidence="1">TraC-like domain-containing protein</fullName>
    </recommendedName>
</protein>
<dbReference type="EMBL" id="MFRA01000005">
    <property type="protein sequence ID" value="OGH92817.1"/>
    <property type="molecule type" value="Genomic_DNA"/>
</dbReference>
<evidence type="ECO:0000313" key="3">
    <source>
        <dbReference type="Proteomes" id="UP000176634"/>
    </source>
</evidence>